<dbReference type="EMBL" id="GBXM01003778">
    <property type="protein sequence ID" value="JAI04800.1"/>
    <property type="molecule type" value="Transcribed_RNA"/>
</dbReference>
<reference evidence="1" key="2">
    <citation type="journal article" date="2015" name="Fish Shellfish Immunol.">
        <title>Early steps in the European eel (Anguilla anguilla)-Vibrio vulnificus interaction in the gills: Role of the RtxA13 toxin.</title>
        <authorList>
            <person name="Callol A."/>
            <person name="Pajuelo D."/>
            <person name="Ebbesson L."/>
            <person name="Teles M."/>
            <person name="MacKenzie S."/>
            <person name="Amaro C."/>
        </authorList>
    </citation>
    <scope>NUCLEOTIDE SEQUENCE</scope>
</reference>
<dbReference type="AlphaFoldDB" id="A0A0E9XQA2"/>
<protein>
    <submittedName>
        <fullName evidence="1">Uncharacterized protein</fullName>
    </submittedName>
</protein>
<sequence length="128" mass="14775">MLLFLSYGQHIFLKLKIKTPKIRIQKFKKKEKKITAHIEGKKLATHRSDMVWERTSGQNTTKTHNSTLPGWNALSTPDKLSTITKCHLKKEYFLLCSSCLQTLDMTAAELQGPPLFSFICAKNLYRYL</sequence>
<organism evidence="1">
    <name type="scientific">Anguilla anguilla</name>
    <name type="common">European freshwater eel</name>
    <name type="synonym">Muraena anguilla</name>
    <dbReference type="NCBI Taxonomy" id="7936"/>
    <lineage>
        <taxon>Eukaryota</taxon>
        <taxon>Metazoa</taxon>
        <taxon>Chordata</taxon>
        <taxon>Craniata</taxon>
        <taxon>Vertebrata</taxon>
        <taxon>Euteleostomi</taxon>
        <taxon>Actinopterygii</taxon>
        <taxon>Neopterygii</taxon>
        <taxon>Teleostei</taxon>
        <taxon>Anguilliformes</taxon>
        <taxon>Anguillidae</taxon>
        <taxon>Anguilla</taxon>
    </lineage>
</organism>
<proteinExistence type="predicted"/>
<reference evidence="1" key="1">
    <citation type="submission" date="2014-11" db="EMBL/GenBank/DDBJ databases">
        <authorList>
            <person name="Amaro Gonzalez C."/>
        </authorList>
    </citation>
    <scope>NUCLEOTIDE SEQUENCE</scope>
</reference>
<accession>A0A0E9XQA2</accession>
<name>A0A0E9XQA2_ANGAN</name>
<evidence type="ECO:0000313" key="1">
    <source>
        <dbReference type="EMBL" id="JAI04800.1"/>
    </source>
</evidence>